<evidence type="ECO:0000313" key="2">
    <source>
        <dbReference type="EMBL" id="KAF8662646.1"/>
    </source>
</evidence>
<dbReference type="EMBL" id="JACEFO010002380">
    <property type="protein sequence ID" value="KAF8662646.1"/>
    <property type="molecule type" value="Genomic_DNA"/>
</dbReference>
<sequence length="125" mass="13597">MRAALEGGIQHTLVARLTPQARADLDLILAATELSPSTSSSGQLAAPQMRWISGRRVSSSSGGSSKWTASSVRRSYTGEVCSLDDETAKHIRLECPFSHHDILDSHRRRPPGRCDNGQAARYRAP</sequence>
<reference evidence="2" key="1">
    <citation type="submission" date="2020-07" db="EMBL/GenBank/DDBJ databases">
        <title>Genome sequence and genetic diversity analysis of an under-domesticated orphan crop, white fonio (Digitaria exilis).</title>
        <authorList>
            <person name="Bennetzen J.L."/>
            <person name="Chen S."/>
            <person name="Ma X."/>
            <person name="Wang X."/>
            <person name="Yssel A.E.J."/>
            <person name="Chaluvadi S.R."/>
            <person name="Johnson M."/>
            <person name="Gangashetty P."/>
            <person name="Hamidou F."/>
            <person name="Sanogo M.D."/>
            <person name="Zwaenepoel A."/>
            <person name="Wallace J."/>
            <person name="Van De Peer Y."/>
            <person name="Van Deynze A."/>
        </authorList>
    </citation>
    <scope>NUCLEOTIDE SEQUENCE</scope>
    <source>
        <tissue evidence="2">Leaves</tissue>
    </source>
</reference>
<accession>A0A835AS60</accession>
<evidence type="ECO:0000256" key="1">
    <source>
        <dbReference type="SAM" id="MobiDB-lite"/>
    </source>
</evidence>
<keyword evidence="3" id="KW-1185">Reference proteome</keyword>
<proteinExistence type="predicted"/>
<protein>
    <submittedName>
        <fullName evidence="2">Uncharacterized protein</fullName>
    </submittedName>
</protein>
<evidence type="ECO:0000313" key="3">
    <source>
        <dbReference type="Proteomes" id="UP000636709"/>
    </source>
</evidence>
<dbReference type="Proteomes" id="UP000636709">
    <property type="component" value="Unassembled WGS sequence"/>
</dbReference>
<name>A0A835AS60_9POAL</name>
<dbReference type="AlphaFoldDB" id="A0A835AS60"/>
<organism evidence="2 3">
    <name type="scientific">Digitaria exilis</name>
    <dbReference type="NCBI Taxonomy" id="1010633"/>
    <lineage>
        <taxon>Eukaryota</taxon>
        <taxon>Viridiplantae</taxon>
        <taxon>Streptophyta</taxon>
        <taxon>Embryophyta</taxon>
        <taxon>Tracheophyta</taxon>
        <taxon>Spermatophyta</taxon>
        <taxon>Magnoliopsida</taxon>
        <taxon>Liliopsida</taxon>
        <taxon>Poales</taxon>
        <taxon>Poaceae</taxon>
        <taxon>PACMAD clade</taxon>
        <taxon>Panicoideae</taxon>
        <taxon>Panicodae</taxon>
        <taxon>Paniceae</taxon>
        <taxon>Anthephorinae</taxon>
        <taxon>Digitaria</taxon>
    </lineage>
</organism>
<comment type="caution">
    <text evidence="2">The sequence shown here is derived from an EMBL/GenBank/DDBJ whole genome shotgun (WGS) entry which is preliminary data.</text>
</comment>
<gene>
    <name evidence="2" type="ORF">HU200_056248</name>
</gene>
<feature type="region of interest" description="Disordered" evidence="1">
    <location>
        <begin position="102"/>
        <end position="125"/>
    </location>
</feature>